<proteinExistence type="predicted"/>
<feature type="chain" id="PRO_5042430709" description="Ig-like domain-containing protein" evidence="2">
    <location>
        <begin position="26"/>
        <end position="297"/>
    </location>
</feature>
<dbReference type="OrthoDB" id="6365338at2759"/>
<organism evidence="4 5">
    <name type="scientific">Magallana gigas</name>
    <name type="common">Pacific oyster</name>
    <name type="synonym">Crassostrea gigas</name>
    <dbReference type="NCBI Taxonomy" id="29159"/>
    <lineage>
        <taxon>Eukaryota</taxon>
        <taxon>Metazoa</taxon>
        <taxon>Spiralia</taxon>
        <taxon>Lophotrochozoa</taxon>
        <taxon>Mollusca</taxon>
        <taxon>Bivalvia</taxon>
        <taxon>Autobranchia</taxon>
        <taxon>Pteriomorphia</taxon>
        <taxon>Ostreida</taxon>
        <taxon>Ostreoidea</taxon>
        <taxon>Ostreidae</taxon>
        <taxon>Magallana</taxon>
    </lineage>
</organism>
<protein>
    <recommendedName>
        <fullName evidence="3">Ig-like domain-containing protein</fullName>
    </recommendedName>
</protein>
<reference evidence="4" key="1">
    <citation type="submission" date="2022-08" db="UniProtKB">
        <authorList>
            <consortium name="EnsemblMetazoa"/>
        </authorList>
    </citation>
    <scope>IDENTIFICATION</scope>
    <source>
        <strain evidence="4">05x7-T-G4-1.051#20</strain>
    </source>
</reference>
<dbReference type="SMART" id="SM00408">
    <property type="entry name" value="IGc2"/>
    <property type="match status" value="2"/>
</dbReference>
<feature type="domain" description="Ig-like" evidence="3">
    <location>
        <begin position="147"/>
        <end position="243"/>
    </location>
</feature>
<dbReference type="InterPro" id="IPR007110">
    <property type="entry name" value="Ig-like_dom"/>
</dbReference>
<dbReference type="InterPro" id="IPR013783">
    <property type="entry name" value="Ig-like_fold"/>
</dbReference>
<feature type="compositionally biased region" description="Polar residues" evidence="1">
    <location>
        <begin position="266"/>
        <end position="276"/>
    </location>
</feature>
<feature type="domain" description="Ig-like" evidence="3">
    <location>
        <begin position="35"/>
        <end position="126"/>
    </location>
</feature>
<dbReference type="EnsemblMetazoa" id="G11833.5">
    <property type="protein sequence ID" value="G11833.5:cds"/>
    <property type="gene ID" value="G11833"/>
</dbReference>
<dbReference type="InterPro" id="IPR003598">
    <property type="entry name" value="Ig_sub2"/>
</dbReference>
<feature type="signal peptide" evidence="2">
    <location>
        <begin position="1"/>
        <end position="25"/>
    </location>
</feature>
<dbReference type="GeneID" id="105325834"/>
<dbReference type="KEGG" id="crg:105325834"/>
<dbReference type="InterPro" id="IPR037448">
    <property type="entry name" value="Zig-8"/>
</dbReference>
<evidence type="ECO:0000313" key="5">
    <source>
        <dbReference type="Proteomes" id="UP000005408"/>
    </source>
</evidence>
<dbReference type="EnsemblMetazoa" id="G11833.1">
    <property type="protein sequence ID" value="G11833.1:cds"/>
    <property type="gene ID" value="G11833"/>
</dbReference>
<evidence type="ECO:0000313" key="4">
    <source>
        <dbReference type="EnsemblMetazoa" id="G11833.1:cds"/>
    </source>
</evidence>
<dbReference type="EnsemblMetazoa" id="G11833.6">
    <property type="protein sequence ID" value="G11833.6:cds"/>
    <property type="gene ID" value="G11833"/>
</dbReference>
<dbReference type="GO" id="GO:0050808">
    <property type="term" value="P:synapse organization"/>
    <property type="evidence" value="ECO:0007669"/>
    <property type="project" value="TreeGrafter"/>
</dbReference>
<feature type="region of interest" description="Disordered" evidence="1">
    <location>
        <begin position="250"/>
        <end position="276"/>
    </location>
</feature>
<dbReference type="InterPro" id="IPR036179">
    <property type="entry name" value="Ig-like_dom_sf"/>
</dbReference>
<dbReference type="PANTHER" id="PTHR23279:SF36">
    <property type="entry name" value="DEFECTIVE PROBOSCIS EXTENSION RESPONSE 9, ISOFORM A"/>
    <property type="match status" value="1"/>
</dbReference>
<keyword evidence="2" id="KW-0732">Signal</keyword>
<evidence type="ECO:0000256" key="2">
    <source>
        <dbReference type="SAM" id="SignalP"/>
    </source>
</evidence>
<dbReference type="PANTHER" id="PTHR23279">
    <property type="entry name" value="DEFECTIVE PROBOSCIS EXTENSION RESPONSE DPR -RELATED"/>
    <property type="match status" value="1"/>
</dbReference>
<keyword evidence="5" id="KW-1185">Reference proteome</keyword>
<dbReference type="EnsemblMetazoa" id="G11833.3">
    <property type="protein sequence ID" value="G11833.3:cds"/>
    <property type="gene ID" value="G11833"/>
</dbReference>
<dbReference type="SMART" id="SM00409">
    <property type="entry name" value="IG"/>
    <property type="match status" value="2"/>
</dbReference>
<accession>A0A8W8HZK3</accession>
<dbReference type="PROSITE" id="PS50835">
    <property type="entry name" value="IG_LIKE"/>
    <property type="match status" value="2"/>
</dbReference>
<dbReference type="Proteomes" id="UP000005408">
    <property type="component" value="Unassembled WGS sequence"/>
</dbReference>
<dbReference type="SUPFAM" id="SSF48726">
    <property type="entry name" value="Immunoglobulin"/>
    <property type="match status" value="2"/>
</dbReference>
<dbReference type="EnsemblMetazoa" id="G11833.7">
    <property type="protein sequence ID" value="G11833.7:cds"/>
    <property type="gene ID" value="G11833"/>
</dbReference>
<dbReference type="EnsemblMetazoa" id="G11833.8">
    <property type="protein sequence ID" value="G11833.8:cds"/>
    <property type="gene ID" value="G11833"/>
</dbReference>
<dbReference type="Pfam" id="PF13927">
    <property type="entry name" value="Ig_3"/>
    <property type="match status" value="2"/>
</dbReference>
<dbReference type="EnsemblMetazoa" id="G11833.2">
    <property type="protein sequence ID" value="G11833.2:cds"/>
    <property type="gene ID" value="G11833"/>
</dbReference>
<dbReference type="InterPro" id="IPR003599">
    <property type="entry name" value="Ig_sub"/>
</dbReference>
<dbReference type="AlphaFoldDB" id="A0A8W8HZK3"/>
<evidence type="ECO:0000256" key="1">
    <source>
        <dbReference type="SAM" id="MobiDB-lite"/>
    </source>
</evidence>
<name>A0A8W8HZK3_MAGGI</name>
<dbReference type="GO" id="GO:0032589">
    <property type="term" value="C:neuron projection membrane"/>
    <property type="evidence" value="ECO:0007669"/>
    <property type="project" value="TreeGrafter"/>
</dbReference>
<sequence length="297" mass="34098">MAKTDFLVVEFKWIILLFLFVEVSGRNRYKKYIEPSFVQEPNNITVYKGQTAVLKCTVENLGPKTVVWRRMSPNIFLTIGEKMYAEIEEMSVDVTRLPKYDRVQTDLIIKHAQPSHSGLYECQISSTKIYNYIVQLNVLDTRPVFEPALTINGTVYVSKYSNINLTCNATGSLRAPEDIDWFHNGLKIRQNDPQWRHRTYIYKYQQEVPGRSLVSILTVERSEERDAGTYICRSSDKDTQSITVHVLNADKGVQKREHGSELGPKSNHQASRNSSPSSHVLDFVLYLATIAFVIVNR</sequence>
<evidence type="ECO:0000259" key="3">
    <source>
        <dbReference type="PROSITE" id="PS50835"/>
    </source>
</evidence>
<dbReference type="Gene3D" id="2.60.40.10">
    <property type="entry name" value="Immunoglobulins"/>
    <property type="match status" value="2"/>
</dbReference>